<organism evidence="4 5">
    <name type="scientific">Beauveria bassiana D1-5</name>
    <dbReference type="NCBI Taxonomy" id="1245745"/>
    <lineage>
        <taxon>Eukaryota</taxon>
        <taxon>Fungi</taxon>
        <taxon>Dikarya</taxon>
        <taxon>Ascomycota</taxon>
        <taxon>Pezizomycotina</taxon>
        <taxon>Sordariomycetes</taxon>
        <taxon>Hypocreomycetidae</taxon>
        <taxon>Hypocreales</taxon>
        <taxon>Cordycipitaceae</taxon>
        <taxon>Beauveria</taxon>
    </lineage>
</organism>
<dbReference type="Proteomes" id="UP000030106">
    <property type="component" value="Unassembled WGS sequence"/>
</dbReference>
<dbReference type="Gene3D" id="2.40.128.600">
    <property type="match status" value="1"/>
</dbReference>
<evidence type="ECO:0000256" key="1">
    <source>
        <dbReference type="ARBA" id="ARBA00038215"/>
    </source>
</evidence>
<comment type="caution">
    <text evidence="4">The sequence shown here is derived from an EMBL/GenBank/DDBJ whole genome shotgun (WGS) entry which is preliminary data.</text>
</comment>
<dbReference type="PANTHER" id="PTHR46825">
    <property type="entry name" value="D-ALANYL-D-ALANINE-CARBOXYPEPTIDASE/ENDOPEPTIDASE AMPH"/>
    <property type="match status" value="1"/>
</dbReference>
<evidence type="ECO:0000313" key="5">
    <source>
        <dbReference type="Proteomes" id="UP000030106"/>
    </source>
</evidence>
<proteinExistence type="inferred from homology"/>
<protein>
    <submittedName>
        <fullName evidence="4">Gigasin-6</fullName>
    </submittedName>
</protein>
<evidence type="ECO:0000259" key="3">
    <source>
        <dbReference type="Pfam" id="PF00144"/>
    </source>
</evidence>
<dbReference type="HOGENOM" id="CLU_366793_0_0_1"/>
<comment type="similarity">
    <text evidence="1">Belongs to the peptidase S12 family.</text>
</comment>
<dbReference type="PANTHER" id="PTHR46825:SF14">
    <property type="entry name" value="BETA-LACTAMASE-RELATED DOMAIN-CONTAINING PROTEIN"/>
    <property type="match status" value="1"/>
</dbReference>
<feature type="region of interest" description="Disordered" evidence="2">
    <location>
        <begin position="546"/>
        <end position="579"/>
    </location>
</feature>
<dbReference type="InterPro" id="IPR012338">
    <property type="entry name" value="Beta-lactam/transpept-like"/>
</dbReference>
<evidence type="ECO:0000313" key="4">
    <source>
        <dbReference type="EMBL" id="KGQ07387.1"/>
    </source>
</evidence>
<dbReference type="Gene3D" id="3.40.710.10">
    <property type="entry name" value="DD-peptidase/beta-lactamase superfamily"/>
    <property type="match status" value="1"/>
</dbReference>
<feature type="compositionally biased region" description="Polar residues" evidence="2">
    <location>
        <begin position="546"/>
        <end position="565"/>
    </location>
</feature>
<feature type="domain" description="Beta-lactamase-related" evidence="3">
    <location>
        <begin position="30"/>
        <end position="388"/>
    </location>
</feature>
<dbReference type="SUPFAM" id="SSF56601">
    <property type="entry name" value="beta-lactamase/transpeptidase-like"/>
    <property type="match status" value="1"/>
</dbReference>
<reference evidence="4 5" key="1">
    <citation type="submission" date="2012-10" db="EMBL/GenBank/DDBJ databases">
        <title>Genome sequencing and analysis of entomopathogenic fungi Beauveria bassiana D1-5.</title>
        <authorList>
            <person name="Li Q."/>
            <person name="Wang L."/>
            <person name="Zhang Z."/>
            <person name="Wang Q."/>
            <person name="Ren J."/>
            <person name="Wang M."/>
            <person name="Xu W."/>
            <person name="Wang J."/>
            <person name="Lu Y."/>
            <person name="Du Q."/>
            <person name="Sun Z."/>
        </authorList>
    </citation>
    <scope>NUCLEOTIDE SEQUENCE [LARGE SCALE GENOMIC DNA]</scope>
    <source>
        <strain evidence="4 5">D1-5</strain>
    </source>
</reference>
<name>A0A0A2VM27_BEABA</name>
<dbReference type="OrthoDB" id="5946976at2759"/>
<dbReference type="InterPro" id="IPR001466">
    <property type="entry name" value="Beta-lactam-related"/>
</dbReference>
<sequence length="760" mass="85707">MLQKDQQDLRMKSDAIVQRLNAVLPIIRKICEISGVPAASIGVIHQGQSIYVENIGHRDVEAQLSPTADTLYGLGSLTKGFVAASLAQLLHNHPTVTWTTPLQDIWPEYRPQQPQLKGNVSLLDFLLHRTGLSGDMSVALQGDMEFILSPSEVAPIVSRLDVAAPFRQSWLYNNWGYSVAGKVIEKLSGKPAHEYIRESILMPLGLSNTTLRPVFDEHIDFADAYAALEDASTQCLPRKFPFLGSLFETAGGMSSTVNDMLKYCQALLQSRIDPQSTPLGNLEMLFQGHIPLDRSMESFGSYGMGWIETHLPGVLGLQGDNAELFQWDELPYIGDPRDPNKSVLTLYHQGASLGYYSAIYLFPETESGFVVLTNSMPLSDAADWIAQIIAAALHGFETSADYVELANEARRRKVGNVAAMMAEIEKTREEHPGDLPRPLDSYCGDYYNALGDFCVRVKQHKVKPGVLELCFQGKTTQEYELRHLHGDIFEWALTDDEQARRARFTTWEQSYFKMTIVVESWHIGTFLYFLTGQPKPRTKPLAWQVETTGTEPQTPQNQVLESTKNPAGDVNDEESHGDDAEIQPEHKFLVSSHILRHASQVFRKDLDPSGPWRQPEIQPDGLRHKNLDGFDPKALKHVLDLIHFRNDRVPDKLEMEELAEVAVIVDYFQCHEAMRFVVKSWIREDRIKEVIDEAQPGRPLFLWLLIAYVFGIDAITNAAAKTIIENNRGPFDSMELPFSESITFQRYLVDRQGIRMQPVL</sequence>
<dbReference type="InterPro" id="IPR050491">
    <property type="entry name" value="AmpC-like"/>
</dbReference>
<gene>
    <name evidence="4" type="ORF">BBAD15_g7289</name>
</gene>
<dbReference type="AlphaFoldDB" id="A0A0A2VM27"/>
<dbReference type="STRING" id="1245745.A0A0A2VM27"/>
<accession>A0A0A2VM27</accession>
<dbReference type="Pfam" id="PF00144">
    <property type="entry name" value="Beta-lactamase"/>
    <property type="match status" value="1"/>
</dbReference>
<dbReference type="EMBL" id="ANFO01000693">
    <property type="protein sequence ID" value="KGQ07387.1"/>
    <property type="molecule type" value="Genomic_DNA"/>
</dbReference>
<dbReference type="eggNOG" id="ENOG502SK9E">
    <property type="taxonomic scope" value="Eukaryota"/>
</dbReference>
<evidence type="ECO:0000256" key="2">
    <source>
        <dbReference type="SAM" id="MobiDB-lite"/>
    </source>
</evidence>